<dbReference type="Proteomes" id="UP001501671">
    <property type="component" value="Unassembled WGS sequence"/>
</dbReference>
<dbReference type="Gene3D" id="3.90.226.10">
    <property type="entry name" value="2-enoyl-CoA Hydratase, Chain A, domain 1"/>
    <property type="match status" value="1"/>
</dbReference>
<dbReference type="Pfam" id="PF00378">
    <property type="entry name" value="ECH_1"/>
    <property type="match status" value="1"/>
</dbReference>
<dbReference type="EMBL" id="BAABFO010000006">
    <property type="protein sequence ID" value="GAA4329465.1"/>
    <property type="molecule type" value="Genomic_DNA"/>
</dbReference>
<evidence type="ECO:0000313" key="3">
    <source>
        <dbReference type="Proteomes" id="UP001501671"/>
    </source>
</evidence>
<comment type="similarity">
    <text evidence="1">Belongs to the enoyl-CoA hydratase/isomerase family.</text>
</comment>
<dbReference type="InterPro" id="IPR051683">
    <property type="entry name" value="Enoyl-CoA_Hydratase/Isomerase"/>
</dbReference>
<dbReference type="CDD" id="cd06558">
    <property type="entry name" value="crotonase-like"/>
    <property type="match status" value="1"/>
</dbReference>
<dbReference type="PANTHER" id="PTHR42964:SF1">
    <property type="entry name" value="POLYKETIDE BIOSYNTHESIS ENOYL-COA HYDRATASE PKSH-RELATED"/>
    <property type="match status" value="1"/>
</dbReference>
<reference evidence="3" key="1">
    <citation type="journal article" date="2019" name="Int. J. Syst. Evol. Microbiol.">
        <title>The Global Catalogue of Microorganisms (GCM) 10K type strain sequencing project: providing services to taxonomists for standard genome sequencing and annotation.</title>
        <authorList>
            <consortium name="The Broad Institute Genomics Platform"/>
            <consortium name="The Broad Institute Genome Sequencing Center for Infectious Disease"/>
            <person name="Wu L."/>
            <person name="Ma J."/>
        </authorList>
    </citation>
    <scope>NUCLEOTIDE SEQUENCE [LARGE SCALE GENOMIC DNA]</scope>
    <source>
        <strain evidence="3">JCM 17666</strain>
    </source>
</reference>
<sequence length="286" mass="30298">MTAPEPASRPWPPAAAFTQIDGRLDDDGVLSLALARPAKQNAIGIEMTGELEQALEAIAADGAVRVVVLRAQGPHFCAGMDLRDFFAEGQRPPEQVAGARRAVERLRRGQLRELPQPVVAAVRGHCLGAAITLVESADIAIAADDAVFGFPEINFGFFFGGPIAKAALALMPRRAAAYYGLTGETFGAAEALRLGVITRSVAAAALDDETMRVARRLAGKQPDALRLSKESLRAVGGLDWEAAIRHGAHAAARLADAQAGPQARTARVRQFMEGRFKPGRDAPPPE</sequence>
<gene>
    <name evidence="2" type="ORF">GCM10023144_16280</name>
</gene>
<evidence type="ECO:0000256" key="1">
    <source>
        <dbReference type="ARBA" id="ARBA00005254"/>
    </source>
</evidence>
<protein>
    <submittedName>
        <fullName evidence="2">Enoyl-CoA hydratase-related protein</fullName>
    </submittedName>
</protein>
<dbReference type="InterPro" id="IPR029045">
    <property type="entry name" value="ClpP/crotonase-like_dom_sf"/>
</dbReference>
<dbReference type="InterPro" id="IPR001753">
    <property type="entry name" value="Enoyl-CoA_hydra/iso"/>
</dbReference>
<dbReference type="RefSeq" id="WP_345248151.1">
    <property type="nucleotide sequence ID" value="NZ_BAABFO010000006.1"/>
</dbReference>
<dbReference type="PANTHER" id="PTHR42964">
    <property type="entry name" value="ENOYL-COA HYDRATASE"/>
    <property type="match status" value="1"/>
</dbReference>
<evidence type="ECO:0000313" key="2">
    <source>
        <dbReference type="EMBL" id="GAA4329465.1"/>
    </source>
</evidence>
<accession>A0ABP8GT55</accession>
<dbReference type="SUPFAM" id="SSF52096">
    <property type="entry name" value="ClpP/crotonase"/>
    <property type="match status" value="1"/>
</dbReference>
<name>A0ABP8GT55_9BURK</name>
<keyword evidence="3" id="KW-1185">Reference proteome</keyword>
<comment type="caution">
    <text evidence="2">The sequence shown here is derived from an EMBL/GenBank/DDBJ whole genome shotgun (WGS) entry which is preliminary data.</text>
</comment>
<proteinExistence type="inferred from homology"/>
<organism evidence="2 3">
    <name type="scientific">Pigmentiphaga soli</name>
    <dbReference type="NCBI Taxonomy" id="1007095"/>
    <lineage>
        <taxon>Bacteria</taxon>
        <taxon>Pseudomonadati</taxon>
        <taxon>Pseudomonadota</taxon>
        <taxon>Betaproteobacteria</taxon>
        <taxon>Burkholderiales</taxon>
        <taxon>Alcaligenaceae</taxon>
        <taxon>Pigmentiphaga</taxon>
    </lineage>
</organism>